<dbReference type="InterPro" id="IPR037191">
    <property type="entry name" value="VPS9_dom_sf"/>
</dbReference>
<dbReference type="GO" id="GO:0005886">
    <property type="term" value="C:plasma membrane"/>
    <property type="evidence" value="ECO:0007669"/>
    <property type="project" value="TreeGrafter"/>
</dbReference>
<dbReference type="AlphaFoldDB" id="A0A8J2T5H9"/>
<sequence>MAYNLPVLLNPLVNVVFNCPNPSDSQYKKLFSKLKTEKFILLVPPCDKLLHYSDVVSGTTLIDLCRTYDFVASHVLLLDQDVHSDGSFNVASCQTEFNTLNGRKVVVRSPSTEILTGDGFSLRRRCRIQDVELITNFNDYLRGSENYPLVHVDHPLVGTLIRDVDIPRVSSPDNSNIRENGSKLVRDLTQKSWSSFENILRLHPDWSGILNSYFVRYRNTPLTEGPYEELFHMIIRQVHTKMAADELFQKIPHLYDLIFDYVELNLYDDVWIRIINYYKNEEIDTEPLSILSVNEMETELYQRNYGDFRLQDVTIMEKNLDLAANSFARLPLTHSHAEKANCLIDTLQSLSKERNLHFNADSLPLTMDADTLISFFVLLVCRTQVRNLKSHLFYLRKFSKDENNIKFGILGYAISTFEAVVCYFDDLKGTEKLQRLENACNEAKKLKSLLSDKTVREISDLSQYQDHLKFRTAQGESVLSQCVINGKNEILCELLKNFECIFPLEDILEDETVDGSTLLIQALKYDNSEAARVIVEILEYSCTEEELRIYINKADKHKRTAAHYLTHEVDILQRIGKYIDWKFRDSGGHTPLFTIFRSYDQQNYEEMMTASFRSAEKWYKSNNEQFEFSDHEDEKGNTLLHIIKNNVSILLEYQNIDINCTNKKGMTPLMLYARYNRLDNVRTIVRDPRIILNNFQHPSFLSTFDYARNPLILRELVCQATQFSSSGLAFVHNLKYEAPSWFFHITLKLISKNEYKTVKLHIKTLQGLFHLLLRLYPATFLPLEKALEDLSNLYKSRVSSIAKLETYHFFSMLTDCFNVILREDDSMRRRVLKESRLLSWMNSQNKKKKNSKALEVLKKKIEPEEVSIITSFLRFNHNELSAVKLKLTIMKKLLTFLKLKSNDLTEAYRFLSLFGTEYASKENTRLFEDIEMSSWAFGERATMTCVREVSFLDKCTARLLNQVEQLLHVEIPEWWRCYGEVLEIHKTYKQKFPNMNRSHYDTGIIASFFEGKREKMESRLSSDLAECKQKMKHVGDLISSTHEILAEELNKYMVFKGHFFINGVLRNWVKENIIILKGRLADIHKRAHLRRMDGQTPKLL</sequence>
<organism evidence="3 4">
    <name type="scientific">Zygosaccharomyces bailii (strain CLIB 213 / ATCC 58445 / CBS 680 / BCRC 21525 / NBRC 1098 / NCYC 1416 / NRRL Y-2227)</name>
    <dbReference type="NCBI Taxonomy" id="1333698"/>
    <lineage>
        <taxon>Eukaryota</taxon>
        <taxon>Fungi</taxon>
        <taxon>Dikarya</taxon>
        <taxon>Ascomycota</taxon>
        <taxon>Saccharomycotina</taxon>
        <taxon>Saccharomycetes</taxon>
        <taxon>Saccharomycetales</taxon>
        <taxon>Saccharomycetaceae</taxon>
        <taxon>Zygosaccharomyces</taxon>
    </lineage>
</organism>
<gene>
    <name evidence="3" type="ORF">BN860_03642g</name>
</gene>
<name>A0A8J2T5H9_ZYGB2</name>
<evidence type="ECO:0000313" key="4">
    <source>
        <dbReference type="Proteomes" id="UP000019375"/>
    </source>
</evidence>
<dbReference type="EMBL" id="HG316457">
    <property type="protein sequence ID" value="CDF89411.1"/>
    <property type="molecule type" value="Genomic_DNA"/>
</dbReference>
<dbReference type="GO" id="GO:0005769">
    <property type="term" value="C:early endosome"/>
    <property type="evidence" value="ECO:0007669"/>
    <property type="project" value="TreeGrafter"/>
</dbReference>
<dbReference type="Proteomes" id="UP000019375">
    <property type="component" value="Unassembled WGS sequence"/>
</dbReference>
<reference evidence="4" key="1">
    <citation type="journal article" date="2013" name="Genome Announc.">
        <title>Genome sequence of the food spoilage yeast Zygosaccharomyces bailii CLIB 213(T).</title>
        <authorList>
            <person name="Galeote V."/>
            <person name="Bigey F."/>
            <person name="Devillers H."/>
            <person name="Neuveglise C."/>
            <person name="Dequin S."/>
        </authorList>
    </citation>
    <scope>NUCLEOTIDE SEQUENCE [LARGE SCALE GENOMIC DNA]</scope>
    <source>
        <strain evidence="4">CLIB 213 / ATCC 58445 / CBS 680 / CCRC 21525 / NBRC 1098 / NCYC 1416 / NRRL Y-2227</strain>
    </source>
</reference>
<dbReference type="InterPro" id="IPR051248">
    <property type="entry name" value="UPF0507/Ank_repeat_27"/>
</dbReference>
<dbReference type="GO" id="GO:0030133">
    <property type="term" value="C:transport vesicle"/>
    <property type="evidence" value="ECO:0007669"/>
    <property type="project" value="TreeGrafter"/>
</dbReference>
<dbReference type="Pfam" id="PF02204">
    <property type="entry name" value="VPS9"/>
    <property type="match status" value="1"/>
</dbReference>
<dbReference type="GO" id="GO:0005770">
    <property type="term" value="C:late endosome"/>
    <property type="evidence" value="ECO:0007669"/>
    <property type="project" value="TreeGrafter"/>
</dbReference>
<dbReference type="GO" id="GO:0005085">
    <property type="term" value="F:guanyl-nucleotide exchange factor activity"/>
    <property type="evidence" value="ECO:0007669"/>
    <property type="project" value="TreeGrafter"/>
</dbReference>
<dbReference type="PROSITE" id="PS51205">
    <property type="entry name" value="VPS9"/>
    <property type="match status" value="1"/>
</dbReference>
<dbReference type="InterPro" id="IPR003123">
    <property type="entry name" value="VPS9"/>
</dbReference>
<evidence type="ECO:0000259" key="2">
    <source>
        <dbReference type="PROSITE" id="PS51205"/>
    </source>
</evidence>
<dbReference type="GO" id="GO:0000149">
    <property type="term" value="F:SNARE binding"/>
    <property type="evidence" value="ECO:0007669"/>
    <property type="project" value="TreeGrafter"/>
</dbReference>
<dbReference type="InterPro" id="IPR036770">
    <property type="entry name" value="Ankyrin_rpt-contain_sf"/>
</dbReference>
<evidence type="ECO:0000313" key="3">
    <source>
        <dbReference type="EMBL" id="CDF89411.1"/>
    </source>
</evidence>
<protein>
    <submittedName>
        <fullName evidence="3">ZYBA0S04-03642g1_1</fullName>
    </submittedName>
</protein>
<dbReference type="OrthoDB" id="7464126at2759"/>
<proteinExistence type="inferred from homology"/>
<dbReference type="Gene3D" id="1.25.40.20">
    <property type="entry name" value="Ankyrin repeat-containing domain"/>
    <property type="match status" value="2"/>
</dbReference>
<evidence type="ECO:0000256" key="1">
    <source>
        <dbReference type="ARBA" id="ARBA00007428"/>
    </source>
</evidence>
<keyword evidence="4" id="KW-1185">Reference proteome</keyword>
<dbReference type="Gene3D" id="1.20.1050.80">
    <property type="entry name" value="VPS9 domain"/>
    <property type="match status" value="1"/>
</dbReference>
<dbReference type="GO" id="GO:0097422">
    <property type="term" value="C:tubular endosome"/>
    <property type="evidence" value="ECO:0007669"/>
    <property type="project" value="TreeGrafter"/>
</dbReference>
<accession>A0A8J2T5H9</accession>
<dbReference type="PANTHER" id="PTHR24170:SF1">
    <property type="entry name" value="DOMAIN PROTEIN, PUTATIVE (AFU_ORTHOLOGUE AFUA_1G09870)-RELATED"/>
    <property type="match status" value="1"/>
</dbReference>
<dbReference type="SUPFAM" id="SSF109993">
    <property type="entry name" value="VPS9 domain"/>
    <property type="match status" value="1"/>
</dbReference>
<dbReference type="SUPFAM" id="SSF48403">
    <property type="entry name" value="Ankyrin repeat"/>
    <property type="match status" value="1"/>
</dbReference>
<comment type="similarity">
    <text evidence="1">Belongs to the UPF0507 family.</text>
</comment>
<feature type="domain" description="VPS9" evidence="2">
    <location>
        <begin position="292"/>
        <end position="433"/>
    </location>
</feature>
<dbReference type="PANTHER" id="PTHR24170">
    <property type="entry name" value="ANKYRIN REPEAT DOMAIN-CONTAINING PROTEIN 27"/>
    <property type="match status" value="1"/>
</dbReference>
<dbReference type="GO" id="GO:0045022">
    <property type="term" value="P:early endosome to late endosome transport"/>
    <property type="evidence" value="ECO:0007669"/>
    <property type="project" value="TreeGrafter"/>
</dbReference>